<dbReference type="AlphaFoldDB" id="A0A5N5MQN1"/>
<evidence type="ECO:0000313" key="4">
    <source>
        <dbReference type="EMBL" id="KAB5556733.1"/>
    </source>
</evidence>
<evidence type="ECO:0000256" key="2">
    <source>
        <dbReference type="ARBA" id="ARBA00024341"/>
    </source>
</evidence>
<evidence type="ECO:0000256" key="1">
    <source>
        <dbReference type="ARBA" id="ARBA00022860"/>
    </source>
</evidence>
<proteinExistence type="inferred from homology"/>
<dbReference type="InterPro" id="IPR027417">
    <property type="entry name" value="P-loop_NTPase"/>
</dbReference>
<dbReference type="InterPro" id="IPR000048">
    <property type="entry name" value="IQ_motif_EF-hand-BS"/>
</dbReference>
<accession>A0A5N5MQN1</accession>
<keyword evidence="5" id="KW-1185">Reference proteome</keyword>
<name>A0A5N5MQN1_9ROSI</name>
<dbReference type="Proteomes" id="UP000326939">
    <property type="component" value="Chromosome 5"/>
</dbReference>
<comment type="caution">
    <text evidence="4">The sequence shown here is derived from an EMBL/GenBank/DDBJ whole genome shotgun (WGS) entry which is preliminary data.</text>
</comment>
<dbReference type="Gene3D" id="1.20.5.190">
    <property type="match status" value="1"/>
</dbReference>
<comment type="function">
    <text evidence="3">May be involved in cooperative interactions with calmodulins or calmodulin-like proteins. Recruits calmodulin proteins to microtubules, thus being a potential scaffold in cellular signaling and trafficking. May associate with nucleic acids and regulate gene expression at the transcriptional or post-transcriptional level.</text>
</comment>
<dbReference type="EMBL" id="VDCV01000005">
    <property type="protein sequence ID" value="KAB5556733.1"/>
    <property type="molecule type" value="Genomic_DNA"/>
</dbReference>
<evidence type="ECO:0000256" key="3">
    <source>
        <dbReference type="ARBA" id="ARBA00045534"/>
    </source>
</evidence>
<dbReference type="PANTHER" id="PTHR32295">
    <property type="entry name" value="IQ-DOMAIN 5-RELATED"/>
    <property type="match status" value="1"/>
</dbReference>
<protein>
    <recommendedName>
        <fullName evidence="6">DUF4005 domain-containing protein</fullName>
    </recommendedName>
</protein>
<keyword evidence="1" id="KW-0112">Calmodulin-binding</keyword>
<dbReference type="PROSITE" id="PS50096">
    <property type="entry name" value="IQ"/>
    <property type="match status" value="2"/>
</dbReference>
<dbReference type="PANTHER" id="PTHR32295:SF108">
    <property type="entry name" value="PROTEIN IQ-DOMAIN 20"/>
    <property type="match status" value="1"/>
</dbReference>
<dbReference type="Pfam" id="PF00612">
    <property type="entry name" value="IQ"/>
    <property type="match status" value="2"/>
</dbReference>
<evidence type="ECO:0000313" key="5">
    <source>
        <dbReference type="Proteomes" id="UP000326939"/>
    </source>
</evidence>
<organism evidence="4 5">
    <name type="scientific">Salix brachista</name>
    <dbReference type="NCBI Taxonomy" id="2182728"/>
    <lineage>
        <taxon>Eukaryota</taxon>
        <taxon>Viridiplantae</taxon>
        <taxon>Streptophyta</taxon>
        <taxon>Embryophyta</taxon>
        <taxon>Tracheophyta</taxon>
        <taxon>Spermatophyta</taxon>
        <taxon>Magnoliopsida</taxon>
        <taxon>eudicotyledons</taxon>
        <taxon>Gunneridae</taxon>
        <taxon>Pentapetalae</taxon>
        <taxon>rosids</taxon>
        <taxon>fabids</taxon>
        <taxon>Malpighiales</taxon>
        <taxon>Salicaceae</taxon>
        <taxon>Saliceae</taxon>
        <taxon>Salix</taxon>
    </lineage>
</organism>
<dbReference type="SMART" id="SM00015">
    <property type="entry name" value="IQ"/>
    <property type="match status" value="2"/>
</dbReference>
<comment type="similarity">
    <text evidence="2">Belongs to the IQD family.</text>
</comment>
<evidence type="ECO:0008006" key="6">
    <source>
        <dbReference type="Google" id="ProtNLM"/>
    </source>
</evidence>
<dbReference type="GO" id="GO:0005516">
    <property type="term" value="F:calmodulin binding"/>
    <property type="evidence" value="ECO:0007669"/>
    <property type="project" value="UniProtKB-KW"/>
</dbReference>
<sequence>MARKKVSRNWFNKIRRKVLRSSHRNIILSSNPCSSPGDENDSDITEEGDYDVLDSIASPPSKRELAMEDIAAITIQANFRGHLARRAFRALRSLVKLQALVRGVHARKQSRIALQCMHALVRLQVSVRARHLLSQCNDK</sequence>
<dbReference type="SUPFAM" id="SSF52540">
    <property type="entry name" value="P-loop containing nucleoside triphosphate hydrolases"/>
    <property type="match status" value="1"/>
</dbReference>
<reference evidence="5" key="1">
    <citation type="journal article" date="2019" name="Gigascience">
        <title>De novo genome assembly of the endangered Acer yangbiense, a plant species with extremely small populations endemic to Yunnan Province, China.</title>
        <authorList>
            <person name="Yang J."/>
            <person name="Wariss H.M."/>
            <person name="Tao L."/>
            <person name="Zhang R."/>
            <person name="Yun Q."/>
            <person name="Hollingsworth P."/>
            <person name="Dao Z."/>
            <person name="Luo G."/>
            <person name="Guo H."/>
            <person name="Ma Y."/>
            <person name="Sun W."/>
        </authorList>
    </citation>
    <scope>NUCLEOTIDE SEQUENCE [LARGE SCALE GENOMIC DNA]</scope>
    <source>
        <strain evidence="5">cv. br00</strain>
    </source>
</reference>
<gene>
    <name evidence="4" type="ORF">DKX38_007642</name>
</gene>